<dbReference type="PROSITE" id="PS01124">
    <property type="entry name" value="HTH_ARAC_FAMILY_2"/>
    <property type="match status" value="1"/>
</dbReference>
<dbReference type="SUPFAM" id="SSF46689">
    <property type="entry name" value="Homeodomain-like"/>
    <property type="match status" value="1"/>
</dbReference>
<dbReference type="SMART" id="SM00342">
    <property type="entry name" value="HTH_ARAC"/>
    <property type="match status" value="1"/>
</dbReference>
<gene>
    <name evidence="6" type="ORF">DQG23_05840</name>
</gene>
<feature type="domain" description="HTH araC/xylS-type" evidence="5">
    <location>
        <begin position="678"/>
        <end position="776"/>
    </location>
</feature>
<dbReference type="InterPro" id="IPR009057">
    <property type="entry name" value="Homeodomain-like_sf"/>
</dbReference>
<dbReference type="Proteomes" id="UP000250369">
    <property type="component" value="Unassembled WGS sequence"/>
</dbReference>
<keyword evidence="4" id="KW-1133">Transmembrane helix</keyword>
<evidence type="ECO:0000313" key="6">
    <source>
        <dbReference type="EMBL" id="RAV22459.1"/>
    </source>
</evidence>
<keyword evidence="3" id="KW-0804">Transcription</keyword>
<sequence length="781" mass="89616">MLKPLKSCYIVRTNTITARRARSPMWNILLSTFRKQSLLNRLIMSFLLVIVCLAAFQFLSFSFFKKKVQQEIVKFSSLNLKYAAESYEKNLELIDTTIATLYFDEKMSLIMNDRSAGNFKILNLFASQLQRHVSGGQLYADDIVVYFGDTGTAISKEGIRSIGDLTSIELISDAYPASFWEEQVSNAYRYKWFPAAEFKRRTLDKQIVSRGEQFPIIYKNSLNPQMYFLVLLDARQTFKAFYRGIQDDFYIVNEEGDVLFHTDPSQLPEKKDLQAFASADEGNWSQGSNLHFYTKGKHSGLIYVSVVPNSTITAQLQQMNIVLLVILGAAVIVGIAISVFLSWRFHHPVQQIIKLIQKPNEALPTGSSINEFNIISGKIGDMMVINEEISNDLSRQNSIIKKYNYINKMKRIYSSYDKVEEDLLESGNPFYLVLYSMTFTNKLHKFSPEDQTRGIYYMDQFIQRSLMDDFPDAVTIQIEKDQILSLVFVKGHEQKDELLANLQGLKTIFDRDKDYCLVTIASDLVLRDSTEFTTAYEETLEMLQLRKMVPGTQLIVEPVPKSAHVLRVPSLDQEFAAHLQAGNETAIQTVDRLLRKLAGNEANLYQFTHLSREIIAAVMKALTAANIDADAMPGKESPYEKLKTCAVAEDYFVFFHEFLEASLYLIREKKAVQEPLKDSILNYIHRNYHKDISLETVADKFNLSSGYLSLFFKEKTQTNFLYYLNELRVNKAKELLLETNMKVHDIGEQVGFQSANSFIRLFKKFTGIPPGAFRRMNHKLE</sequence>
<dbReference type="InterPro" id="IPR018062">
    <property type="entry name" value="HTH_AraC-typ_CS"/>
</dbReference>
<evidence type="ECO:0000256" key="1">
    <source>
        <dbReference type="ARBA" id="ARBA00023015"/>
    </source>
</evidence>
<proteinExistence type="predicted"/>
<organism evidence="6 7">
    <name type="scientific">Paenibacillus contaminans</name>
    <dbReference type="NCBI Taxonomy" id="450362"/>
    <lineage>
        <taxon>Bacteria</taxon>
        <taxon>Bacillati</taxon>
        <taxon>Bacillota</taxon>
        <taxon>Bacilli</taxon>
        <taxon>Bacillales</taxon>
        <taxon>Paenibacillaceae</taxon>
        <taxon>Paenibacillus</taxon>
    </lineage>
</organism>
<evidence type="ECO:0000313" key="7">
    <source>
        <dbReference type="Proteomes" id="UP000250369"/>
    </source>
</evidence>
<dbReference type="Pfam" id="PF12833">
    <property type="entry name" value="HTH_18"/>
    <property type="match status" value="1"/>
</dbReference>
<keyword evidence="4" id="KW-0472">Membrane</keyword>
<keyword evidence="1" id="KW-0805">Transcription regulation</keyword>
<dbReference type="GO" id="GO:0003700">
    <property type="term" value="F:DNA-binding transcription factor activity"/>
    <property type="evidence" value="ECO:0007669"/>
    <property type="project" value="InterPro"/>
</dbReference>
<keyword evidence="4" id="KW-0812">Transmembrane</keyword>
<reference evidence="6 7" key="1">
    <citation type="journal article" date="2009" name="Int. J. Syst. Evol. Microbiol.">
        <title>Paenibacillus contaminans sp. nov., isolated from a contaminated laboratory plate.</title>
        <authorList>
            <person name="Chou J.H."/>
            <person name="Lee J.H."/>
            <person name="Lin M.C."/>
            <person name="Chang P.S."/>
            <person name="Arun A.B."/>
            <person name="Young C.C."/>
            <person name="Chen W.M."/>
        </authorList>
    </citation>
    <scope>NUCLEOTIDE SEQUENCE [LARGE SCALE GENOMIC DNA]</scope>
    <source>
        <strain evidence="6 7">CKOBP-6</strain>
    </source>
</reference>
<dbReference type="Gene3D" id="1.10.10.60">
    <property type="entry name" value="Homeodomain-like"/>
    <property type="match status" value="2"/>
</dbReference>
<protein>
    <recommendedName>
        <fullName evidence="5">HTH araC/xylS-type domain-containing protein</fullName>
    </recommendedName>
</protein>
<comment type="caution">
    <text evidence="6">The sequence shown here is derived from an EMBL/GenBank/DDBJ whole genome shotgun (WGS) entry which is preliminary data.</text>
</comment>
<dbReference type="PANTHER" id="PTHR43280">
    <property type="entry name" value="ARAC-FAMILY TRANSCRIPTIONAL REGULATOR"/>
    <property type="match status" value="1"/>
</dbReference>
<dbReference type="InterPro" id="IPR018060">
    <property type="entry name" value="HTH_AraC"/>
</dbReference>
<feature type="transmembrane region" description="Helical" evidence="4">
    <location>
        <begin position="42"/>
        <end position="64"/>
    </location>
</feature>
<evidence type="ECO:0000259" key="5">
    <source>
        <dbReference type="PROSITE" id="PS01124"/>
    </source>
</evidence>
<feature type="transmembrane region" description="Helical" evidence="4">
    <location>
        <begin position="321"/>
        <end position="343"/>
    </location>
</feature>
<dbReference type="EMBL" id="QMFB01000002">
    <property type="protein sequence ID" value="RAV22459.1"/>
    <property type="molecule type" value="Genomic_DNA"/>
</dbReference>
<accession>A0A329MR66</accession>
<dbReference type="PROSITE" id="PS00041">
    <property type="entry name" value="HTH_ARAC_FAMILY_1"/>
    <property type="match status" value="1"/>
</dbReference>
<keyword evidence="2" id="KW-0238">DNA-binding</keyword>
<dbReference type="GO" id="GO:0043565">
    <property type="term" value="F:sequence-specific DNA binding"/>
    <property type="evidence" value="ECO:0007669"/>
    <property type="project" value="InterPro"/>
</dbReference>
<evidence type="ECO:0000256" key="2">
    <source>
        <dbReference type="ARBA" id="ARBA00023125"/>
    </source>
</evidence>
<keyword evidence="7" id="KW-1185">Reference proteome</keyword>
<evidence type="ECO:0000256" key="3">
    <source>
        <dbReference type="ARBA" id="ARBA00023163"/>
    </source>
</evidence>
<dbReference type="PANTHER" id="PTHR43280:SF28">
    <property type="entry name" value="HTH-TYPE TRANSCRIPTIONAL ACTIVATOR RHAS"/>
    <property type="match status" value="1"/>
</dbReference>
<name>A0A329MR66_9BACL</name>
<dbReference type="AlphaFoldDB" id="A0A329MR66"/>
<evidence type="ECO:0000256" key="4">
    <source>
        <dbReference type="SAM" id="Phobius"/>
    </source>
</evidence>